<reference evidence="7" key="1">
    <citation type="journal article" date="2009" name="ISME J.">
        <title>The genome sequence of the psychrophilic archaeon, Methanococcoides burtonii: the role of genome evolution in cold adaptation.</title>
        <authorList>
            <person name="Allen M.A."/>
            <person name="Lauro F.M."/>
            <person name="Williams T.J."/>
            <person name="Burg D."/>
            <person name="Siddiqui K.S."/>
            <person name="De Francisci D."/>
            <person name="Chong K.W."/>
            <person name="Pilak O."/>
            <person name="Chew H.H."/>
            <person name="De Maere M.Z."/>
            <person name="Ting L."/>
            <person name="Katrib M."/>
            <person name="Ng C."/>
            <person name="Sowers K.R."/>
            <person name="Galperin M.Y."/>
            <person name="Anderson I.J."/>
            <person name="Ivanova N."/>
            <person name="Dalin E."/>
            <person name="Martinez M."/>
            <person name="Lapidus A."/>
            <person name="Hauser L."/>
            <person name="Land M."/>
            <person name="Thomas T."/>
            <person name="Cavicchioli R."/>
        </authorList>
    </citation>
    <scope>NUCLEOTIDE SEQUENCE [LARGE SCALE GENOMIC DNA]</scope>
    <source>
        <strain evidence="7">DSM 6242 / NBRC 107633 / OCM 468 / ACE-M</strain>
    </source>
</reference>
<evidence type="ECO:0000256" key="3">
    <source>
        <dbReference type="ARBA" id="ARBA00022989"/>
    </source>
</evidence>
<dbReference type="EMBL" id="CP000300">
    <property type="protein sequence ID" value="ABE51692.1"/>
    <property type="molecule type" value="Genomic_DNA"/>
</dbReference>
<accession>Q12XY4</accession>
<dbReference type="Pfam" id="PF01943">
    <property type="entry name" value="Polysacc_synt"/>
    <property type="match status" value="1"/>
</dbReference>
<evidence type="ECO:0000256" key="1">
    <source>
        <dbReference type="ARBA" id="ARBA00004141"/>
    </source>
</evidence>
<dbReference type="GeneID" id="3996631"/>
<dbReference type="InterPro" id="IPR002797">
    <property type="entry name" value="Polysacc_synth"/>
</dbReference>
<feature type="transmembrane region" description="Helical" evidence="5">
    <location>
        <begin position="329"/>
        <end position="348"/>
    </location>
</feature>
<evidence type="ECO:0000313" key="6">
    <source>
        <dbReference type="EMBL" id="ABE51692.1"/>
    </source>
</evidence>
<feature type="transmembrane region" description="Helical" evidence="5">
    <location>
        <begin position="415"/>
        <end position="432"/>
    </location>
</feature>
<sequence>MSTIENIVKNTSFLLVGRLSTKIISFFILLYIARYLGPDDFGKFSFVFAFVYFFAFIPDLGIHNILVREAAKEPANAGILIGNATAIKIVLSLIAIFLAFFTINLMDYPISTKNALYLASIGLLITNLSAFGIIYEIKLRMEYSALFSVTSRIIFLMLVLYGVLQNSTLLFFVFASISADFVHNILMVVFSKRFVNVQFNFDYKLIKQILHEALPIALASVFVMIYFRVDILMLSFLKNDVDVGLYSAAYRFTEAFIFVPSILMTSMFPLMSKYFKESFNLFVYSYVKSFKYLFASGLILAIIVSFLADVIILKVYGLEYSGSISALQILIWATSIMFINILLSFTYISSGNQGVMAKLTAFAAFFNIALNFIFIPSFSYNGAAISTMITELVVMVFGIYWINKNICHKSLFNEGVYPLIGVLIILLFYTMFKLYVNNFILCAVSILIYIGVLYGTGWIDSDDKNFVIKVINHLKTYL</sequence>
<feature type="transmembrane region" description="Helical" evidence="5">
    <location>
        <begin position="292"/>
        <end position="317"/>
    </location>
</feature>
<feature type="transmembrane region" description="Helical" evidence="5">
    <location>
        <begin position="209"/>
        <end position="229"/>
    </location>
</feature>
<proteinExistence type="predicted"/>
<feature type="transmembrane region" description="Helical" evidence="5">
    <location>
        <begin position="169"/>
        <end position="189"/>
    </location>
</feature>
<evidence type="ECO:0000313" key="7">
    <source>
        <dbReference type="Proteomes" id="UP000001979"/>
    </source>
</evidence>
<organism evidence="6 7">
    <name type="scientific">Methanococcoides burtonii (strain DSM 6242 / NBRC 107633 / OCM 468 / ACE-M)</name>
    <dbReference type="NCBI Taxonomy" id="259564"/>
    <lineage>
        <taxon>Archaea</taxon>
        <taxon>Methanobacteriati</taxon>
        <taxon>Methanobacteriota</taxon>
        <taxon>Stenosarchaea group</taxon>
        <taxon>Methanomicrobia</taxon>
        <taxon>Methanosarcinales</taxon>
        <taxon>Methanosarcinaceae</taxon>
        <taxon>Methanococcoides</taxon>
    </lineage>
</organism>
<feature type="transmembrane region" description="Helical" evidence="5">
    <location>
        <begin position="12"/>
        <end position="32"/>
    </location>
</feature>
<keyword evidence="3 5" id="KW-1133">Transmembrane helix</keyword>
<keyword evidence="2 5" id="KW-0812">Transmembrane</keyword>
<dbReference type="Proteomes" id="UP000001979">
    <property type="component" value="Chromosome"/>
</dbReference>
<gene>
    <name evidence="6" type="ordered locus">Mbur_0727</name>
</gene>
<keyword evidence="4 5" id="KW-0472">Membrane</keyword>
<evidence type="ECO:0000256" key="4">
    <source>
        <dbReference type="ARBA" id="ARBA00023136"/>
    </source>
</evidence>
<dbReference type="InterPro" id="IPR052556">
    <property type="entry name" value="PolySynth_Transporter"/>
</dbReference>
<evidence type="ECO:0000256" key="2">
    <source>
        <dbReference type="ARBA" id="ARBA00022692"/>
    </source>
</evidence>
<comment type="subcellular location">
    <subcellularLocation>
        <location evidence="1">Membrane</location>
        <topology evidence="1">Multi-pass membrane protein</topology>
    </subcellularLocation>
</comment>
<feature type="transmembrane region" description="Helical" evidence="5">
    <location>
        <begin position="249"/>
        <end position="271"/>
    </location>
</feature>
<protein>
    <submittedName>
        <fullName evidence="6">Polysaccharide biosynthesis protein, membrane-associated</fullName>
    </submittedName>
</protein>
<dbReference type="AlphaFoldDB" id="Q12XY4"/>
<feature type="transmembrane region" description="Helical" evidence="5">
    <location>
        <begin position="115"/>
        <end position="137"/>
    </location>
</feature>
<dbReference type="PANTHER" id="PTHR43424">
    <property type="entry name" value="LOCUS PUTATIVE PROTEIN 1-RELATED"/>
    <property type="match status" value="1"/>
</dbReference>
<dbReference type="STRING" id="259564.Mbur_0727"/>
<feature type="transmembrane region" description="Helical" evidence="5">
    <location>
        <begin position="438"/>
        <end position="459"/>
    </location>
</feature>
<dbReference type="KEGG" id="mbu:Mbur_0727"/>
<feature type="transmembrane region" description="Helical" evidence="5">
    <location>
        <begin position="44"/>
        <end position="67"/>
    </location>
</feature>
<dbReference type="CDD" id="cd13128">
    <property type="entry name" value="MATE_Wzx_like"/>
    <property type="match status" value="1"/>
</dbReference>
<name>Q12XY4_METBU</name>
<feature type="transmembrane region" description="Helical" evidence="5">
    <location>
        <begin position="355"/>
        <end position="374"/>
    </location>
</feature>
<feature type="transmembrane region" description="Helical" evidence="5">
    <location>
        <begin position="144"/>
        <end position="163"/>
    </location>
</feature>
<dbReference type="GO" id="GO:0016020">
    <property type="term" value="C:membrane"/>
    <property type="evidence" value="ECO:0007669"/>
    <property type="project" value="UniProtKB-SubCell"/>
</dbReference>
<keyword evidence="7" id="KW-1185">Reference proteome</keyword>
<feature type="transmembrane region" description="Helical" evidence="5">
    <location>
        <begin position="380"/>
        <end position="403"/>
    </location>
</feature>
<dbReference type="OrthoDB" id="19148at2157"/>
<feature type="transmembrane region" description="Helical" evidence="5">
    <location>
        <begin position="79"/>
        <end position="103"/>
    </location>
</feature>
<dbReference type="RefSeq" id="WP_011498850.1">
    <property type="nucleotide sequence ID" value="NC_007955.1"/>
</dbReference>
<dbReference type="HOGENOM" id="CLU_022017_6_2_2"/>
<dbReference type="PANTHER" id="PTHR43424:SF1">
    <property type="entry name" value="LOCUS PUTATIVE PROTEIN 1-RELATED"/>
    <property type="match status" value="1"/>
</dbReference>
<evidence type="ECO:0000256" key="5">
    <source>
        <dbReference type="SAM" id="Phobius"/>
    </source>
</evidence>